<feature type="non-terminal residue" evidence="1">
    <location>
        <position position="1"/>
    </location>
</feature>
<sequence length="76" mass="8445">SFRSHRRCMPVLKPLVGFNANPGCHQQIFSMTVLYWKIHPPSSTAASPPPAVTCLPALQHSVRFMSGPPIFIWSTL</sequence>
<reference evidence="1 2" key="1">
    <citation type="submission" date="2021-06" db="EMBL/GenBank/DDBJ databases">
        <authorList>
            <person name="Palmer J.M."/>
        </authorList>
    </citation>
    <scope>NUCLEOTIDE SEQUENCE [LARGE SCALE GENOMIC DNA]</scope>
    <source>
        <strain evidence="2">if_2019</strain>
        <tissue evidence="1">Muscle</tissue>
    </source>
</reference>
<comment type="caution">
    <text evidence="1">The sequence shown here is derived from an EMBL/GenBank/DDBJ whole genome shotgun (WGS) entry which is preliminary data.</text>
</comment>
<proteinExistence type="predicted"/>
<keyword evidence="2" id="KW-1185">Reference proteome</keyword>
<organism evidence="1 2">
    <name type="scientific">Ilyodon furcidens</name>
    <name type="common">goldbreast splitfin</name>
    <dbReference type="NCBI Taxonomy" id="33524"/>
    <lineage>
        <taxon>Eukaryota</taxon>
        <taxon>Metazoa</taxon>
        <taxon>Chordata</taxon>
        <taxon>Craniata</taxon>
        <taxon>Vertebrata</taxon>
        <taxon>Euteleostomi</taxon>
        <taxon>Actinopterygii</taxon>
        <taxon>Neopterygii</taxon>
        <taxon>Teleostei</taxon>
        <taxon>Neoteleostei</taxon>
        <taxon>Acanthomorphata</taxon>
        <taxon>Ovalentaria</taxon>
        <taxon>Atherinomorphae</taxon>
        <taxon>Cyprinodontiformes</taxon>
        <taxon>Goodeidae</taxon>
        <taxon>Ilyodon</taxon>
    </lineage>
</organism>
<gene>
    <name evidence="1" type="ORF">ILYODFUR_019052</name>
</gene>
<evidence type="ECO:0000313" key="1">
    <source>
        <dbReference type="EMBL" id="MEQ2255946.1"/>
    </source>
</evidence>
<evidence type="ECO:0000313" key="2">
    <source>
        <dbReference type="Proteomes" id="UP001482620"/>
    </source>
</evidence>
<dbReference type="EMBL" id="JAHRIQ010106154">
    <property type="protein sequence ID" value="MEQ2255946.1"/>
    <property type="molecule type" value="Genomic_DNA"/>
</dbReference>
<name>A0ABV0VFB1_9TELE</name>
<protein>
    <submittedName>
        <fullName evidence="1">Uncharacterized protein</fullName>
    </submittedName>
</protein>
<accession>A0ABV0VFB1</accession>
<dbReference type="Proteomes" id="UP001482620">
    <property type="component" value="Unassembled WGS sequence"/>
</dbReference>